<sequence length="195" mass="20689">MCEREGSLLGMLDLSVHRMNAVGYLVESSGRLGLSESDDAAAVAAVKAAWAERDGWFNPSMEAFLPCDTLADIAHFAAASITRDGAWIEFIRSKGDGKWSGQATAFYVAIAPFVRSGVVHIQGEDDARWSYTYADGQIAQQGWNGWDGSIEPFGEYVGANPQMSAVGYTVEPSGRLNLSESDDAAAVAAVKTAGG</sequence>
<dbReference type="AlphaFoldDB" id="A0A1H3UUC5"/>
<protein>
    <submittedName>
        <fullName evidence="1">Uncharacterized protein</fullName>
    </submittedName>
</protein>
<name>A0A1H3UUC5_9ACTN</name>
<keyword evidence="2" id="KW-1185">Reference proteome</keyword>
<dbReference type="EMBL" id="FNQB01000005">
    <property type="protein sequence ID" value="SDZ65399.1"/>
    <property type="molecule type" value="Genomic_DNA"/>
</dbReference>
<dbReference type="Proteomes" id="UP000199632">
    <property type="component" value="Unassembled WGS sequence"/>
</dbReference>
<gene>
    <name evidence="1" type="ORF">SAMN05421684_8018</name>
</gene>
<organism evidence="1 2">
    <name type="scientific">Asanoa ishikariensis</name>
    <dbReference type="NCBI Taxonomy" id="137265"/>
    <lineage>
        <taxon>Bacteria</taxon>
        <taxon>Bacillati</taxon>
        <taxon>Actinomycetota</taxon>
        <taxon>Actinomycetes</taxon>
        <taxon>Micromonosporales</taxon>
        <taxon>Micromonosporaceae</taxon>
        <taxon>Asanoa</taxon>
    </lineage>
</organism>
<evidence type="ECO:0000313" key="1">
    <source>
        <dbReference type="EMBL" id="SDZ65399.1"/>
    </source>
</evidence>
<accession>A0A1H3UUC5</accession>
<reference evidence="2" key="1">
    <citation type="submission" date="2016-10" db="EMBL/GenBank/DDBJ databases">
        <authorList>
            <person name="Varghese N."/>
            <person name="Submissions S."/>
        </authorList>
    </citation>
    <scope>NUCLEOTIDE SEQUENCE [LARGE SCALE GENOMIC DNA]</scope>
    <source>
        <strain evidence="2">DSM 44718</strain>
    </source>
</reference>
<proteinExistence type="predicted"/>
<evidence type="ECO:0000313" key="2">
    <source>
        <dbReference type="Proteomes" id="UP000199632"/>
    </source>
</evidence>